<dbReference type="RefSeq" id="WP_377568884.1">
    <property type="nucleotide sequence ID" value="NZ_JBHTMP010000009.1"/>
</dbReference>
<evidence type="ECO:0000259" key="1">
    <source>
        <dbReference type="Pfam" id="PF05239"/>
    </source>
</evidence>
<dbReference type="InterPro" id="IPR011033">
    <property type="entry name" value="PRC_barrel-like_sf"/>
</dbReference>
<dbReference type="Proteomes" id="UP001597260">
    <property type="component" value="Unassembled WGS sequence"/>
</dbReference>
<name>A0ABW3Y9Q7_9ACTN</name>
<evidence type="ECO:0000313" key="3">
    <source>
        <dbReference type="Proteomes" id="UP001597260"/>
    </source>
</evidence>
<organism evidence="2 3">
    <name type="scientific">Micromonospora sonneratiae</name>
    <dbReference type="NCBI Taxonomy" id="1184706"/>
    <lineage>
        <taxon>Bacteria</taxon>
        <taxon>Bacillati</taxon>
        <taxon>Actinomycetota</taxon>
        <taxon>Actinomycetes</taxon>
        <taxon>Micromonosporales</taxon>
        <taxon>Micromonosporaceae</taxon>
        <taxon>Micromonospora</taxon>
    </lineage>
</organism>
<comment type="caution">
    <text evidence="2">The sequence shown here is derived from an EMBL/GenBank/DDBJ whole genome shotgun (WGS) entry which is preliminary data.</text>
</comment>
<dbReference type="EMBL" id="JBHTMP010000009">
    <property type="protein sequence ID" value="MFD1321091.1"/>
    <property type="molecule type" value="Genomic_DNA"/>
</dbReference>
<keyword evidence="3" id="KW-1185">Reference proteome</keyword>
<dbReference type="Pfam" id="PF05239">
    <property type="entry name" value="PRC"/>
    <property type="match status" value="1"/>
</dbReference>
<dbReference type="SUPFAM" id="SSF50346">
    <property type="entry name" value="PRC-barrel domain"/>
    <property type="match status" value="1"/>
</dbReference>
<protein>
    <submittedName>
        <fullName evidence="2">PRC-barrel domain-containing protein</fullName>
    </submittedName>
</protein>
<dbReference type="InterPro" id="IPR027275">
    <property type="entry name" value="PRC-brl_dom"/>
</dbReference>
<reference evidence="3" key="1">
    <citation type="journal article" date="2019" name="Int. J. Syst. Evol. Microbiol.">
        <title>The Global Catalogue of Microorganisms (GCM) 10K type strain sequencing project: providing services to taxonomists for standard genome sequencing and annotation.</title>
        <authorList>
            <consortium name="The Broad Institute Genomics Platform"/>
            <consortium name="The Broad Institute Genome Sequencing Center for Infectious Disease"/>
            <person name="Wu L."/>
            <person name="Ma J."/>
        </authorList>
    </citation>
    <scope>NUCLEOTIDE SEQUENCE [LARGE SCALE GENOMIC DNA]</scope>
    <source>
        <strain evidence="3">JCM 31037</strain>
    </source>
</reference>
<evidence type="ECO:0000313" key="2">
    <source>
        <dbReference type="EMBL" id="MFD1321091.1"/>
    </source>
</evidence>
<gene>
    <name evidence="2" type="ORF">ACFQ4H_08325</name>
</gene>
<accession>A0ABW3Y9Q7</accession>
<feature type="domain" description="PRC-barrel" evidence="1">
    <location>
        <begin position="1"/>
        <end position="33"/>
    </location>
</feature>
<proteinExistence type="predicted"/>
<sequence length="113" mass="12427">MRATDLLGATVYAVDGKPVGSVRDLQFEARPGDGPGDAMRYCLTALECGPIGIPHRLGYARGDLLGPWPLTPLLRRLSGRSLLIPWSDIVRISGARIEISRRRDELSHPDRQP</sequence>